<dbReference type="STRING" id="377629.TERTU_3838"/>
<dbReference type="NCBIfam" id="NF038106">
    <property type="entry name" value="gamma_NF038106"/>
    <property type="match status" value="1"/>
</dbReference>
<organism evidence="1 2">
    <name type="scientific">Teredinibacter turnerae (strain ATCC 39867 / T7901)</name>
    <dbReference type="NCBI Taxonomy" id="377629"/>
    <lineage>
        <taxon>Bacteria</taxon>
        <taxon>Pseudomonadati</taxon>
        <taxon>Pseudomonadota</taxon>
        <taxon>Gammaproteobacteria</taxon>
        <taxon>Cellvibrionales</taxon>
        <taxon>Cellvibrionaceae</taxon>
        <taxon>Teredinibacter</taxon>
    </lineage>
</organism>
<name>C5BSZ0_TERTT</name>
<dbReference type="OrthoDB" id="5736604at2"/>
<reference evidence="1 2" key="1">
    <citation type="journal article" date="2009" name="PLoS ONE">
        <title>The complete genome of Teredinibacter turnerae T7901: an intracellular endosymbiont of marine wood-boring bivalves (shipworms).</title>
        <authorList>
            <person name="Yang J.C."/>
            <person name="Madupu R."/>
            <person name="Durkin A.S."/>
            <person name="Ekborg N.A."/>
            <person name="Pedamallu C.S."/>
            <person name="Hostetler J.B."/>
            <person name="Radune D."/>
            <person name="Toms B.S."/>
            <person name="Henrissat B."/>
            <person name="Coutinho P.M."/>
            <person name="Schwarz S."/>
            <person name="Field L."/>
            <person name="Trindade-Silva A.E."/>
            <person name="Soares C.A.G."/>
            <person name="Elshahawi S."/>
            <person name="Hanora A."/>
            <person name="Schmidt E.W."/>
            <person name="Haygood M.G."/>
            <person name="Posfai J."/>
            <person name="Benner J."/>
            <person name="Madinger C."/>
            <person name="Nove J."/>
            <person name="Anton B."/>
            <person name="Chaudhary K."/>
            <person name="Foster J."/>
            <person name="Holman A."/>
            <person name="Kumar S."/>
            <person name="Lessard P.A."/>
            <person name="Luyten Y.A."/>
            <person name="Slatko B."/>
            <person name="Wood N."/>
            <person name="Wu B."/>
            <person name="Teplitski M."/>
            <person name="Mougous J.D."/>
            <person name="Ward N."/>
            <person name="Eisen J.A."/>
            <person name="Badger J.H."/>
            <person name="Distel D.L."/>
        </authorList>
    </citation>
    <scope>NUCLEOTIDE SEQUENCE [LARGE SCALE GENOMIC DNA]</scope>
    <source>
        <strain evidence="2">ATCC 39867 / T7901</strain>
    </source>
</reference>
<evidence type="ECO:0000313" key="2">
    <source>
        <dbReference type="Proteomes" id="UP000009080"/>
    </source>
</evidence>
<protein>
    <submittedName>
        <fullName evidence="1">Uncharacterized protein</fullName>
    </submittedName>
</protein>
<dbReference type="eggNOG" id="ENOG5032TNS">
    <property type="taxonomic scope" value="Bacteria"/>
</dbReference>
<dbReference type="HOGENOM" id="CLU_176948_0_0_6"/>
<dbReference type="EMBL" id="CP001614">
    <property type="protein sequence ID" value="ACR11345.1"/>
    <property type="molecule type" value="Genomic_DNA"/>
</dbReference>
<gene>
    <name evidence="1" type="ordered locus">TERTU_3838</name>
</gene>
<proteinExistence type="predicted"/>
<dbReference type="KEGG" id="ttu:TERTU_3838"/>
<dbReference type="RefSeq" id="WP_015817457.1">
    <property type="nucleotide sequence ID" value="NC_012997.1"/>
</dbReference>
<evidence type="ECO:0000313" key="1">
    <source>
        <dbReference type="EMBL" id="ACR11345.1"/>
    </source>
</evidence>
<dbReference type="AlphaFoldDB" id="C5BSZ0"/>
<sequence>MSLKKDKQKVLGEVFDDARVKEFLDVEGNGEIDADYLALERAYRGMKAENFESFVKFFVDEGRNINAKNPQGRTLLQVISDHRLSNDYIKALNAGGARC</sequence>
<dbReference type="InterPro" id="IPR047742">
    <property type="entry name" value="PA4642-like"/>
</dbReference>
<keyword evidence="2" id="KW-1185">Reference proteome</keyword>
<dbReference type="Proteomes" id="UP000009080">
    <property type="component" value="Chromosome"/>
</dbReference>
<accession>C5BSZ0</accession>